<dbReference type="InterPro" id="IPR011006">
    <property type="entry name" value="CheY-like_superfamily"/>
</dbReference>
<keyword evidence="1" id="KW-0597">Phosphoprotein</keyword>
<dbReference type="Proteomes" id="UP000759443">
    <property type="component" value="Unassembled WGS sequence"/>
</dbReference>
<dbReference type="Gene3D" id="3.40.50.2300">
    <property type="match status" value="1"/>
</dbReference>
<dbReference type="EMBL" id="JAGGJU010000009">
    <property type="protein sequence ID" value="MBP1852017.1"/>
    <property type="molecule type" value="Genomic_DNA"/>
</dbReference>
<feature type="modified residue" description="4-aspartylphosphate" evidence="1">
    <location>
        <position position="61"/>
    </location>
</feature>
<sequence length="145" mass="16558">MENEFETISILLVDDEFLELKVLELKLASSPEFKVMIDYASNIADAVEKTRQYNFDLILMDNRLLPNNDFRETVPQLRQVGFTGPIGVVSADISGPYFQQFEEYGVDFRIGKDEIDYHAIRHIISEYVKSSLPDDWDDGGMPVSG</sequence>
<dbReference type="Pfam" id="PF00072">
    <property type="entry name" value="Response_reg"/>
    <property type="match status" value="1"/>
</dbReference>
<keyword evidence="3" id="KW-0238">DNA-binding</keyword>
<organism evidence="3 4">
    <name type="scientific">Rhizobium halophytocola</name>
    <dbReference type="NCBI Taxonomy" id="735519"/>
    <lineage>
        <taxon>Bacteria</taxon>
        <taxon>Pseudomonadati</taxon>
        <taxon>Pseudomonadota</taxon>
        <taxon>Alphaproteobacteria</taxon>
        <taxon>Hyphomicrobiales</taxon>
        <taxon>Rhizobiaceae</taxon>
        <taxon>Rhizobium/Agrobacterium group</taxon>
        <taxon>Rhizobium</taxon>
    </lineage>
</organism>
<gene>
    <name evidence="3" type="ORF">J2Z17_003469</name>
</gene>
<evidence type="ECO:0000313" key="3">
    <source>
        <dbReference type="EMBL" id="MBP1852017.1"/>
    </source>
</evidence>
<dbReference type="InterPro" id="IPR001789">
    <property type="entry name" value="Sig_transdc_resp-reg_receiver"/>
</dbReference>
<dbReference type="PROSITE" id="PS50110">
    <property type="entry name" value="RESPONSE_REGULATORY"/>
    <property type="match status" value="1"/>
</dbReference>
<evidence type="ECO:0000256" key="1">
    <source>
        <dbReference type="PROSITE-ProRule" id="PRU00169"/>
    </source>
</evidence>
<protein>
    <submittedName>
        <fullName evidence="3">DNA-binding NarL/FixJ family response regulator</fullName>
    </submittedName>
</protein>
<feature type="domain" description="Response regulatory" evidence="2">
    <location>
        <begin position="9"/>
        <end position="127"/>
    </location>
</feature>
<name>A0ABS4E262_9HYPH</name>
<proteinExistence type="predicted"/>
<dbReference type="RefSeq" id="WP_209946845.1">
    <property type="nucleotide sequence ID" value="NZ_JAGGJU010000009.1"/>
</dbReference>
<accession>A0ABS4E262</accession>
<comment type="caution">
    <text evidence="3">The sequence shown here is derived from an EMBL/GenBank/DDBJ whole genome shotgun (WGS) entry which is preliminary data.</text>
</comment>
<evidence type="ECO:0000259" key="2">
    <source>
        <dbReference type="PROSITE" id="PS50110"/>
    </source>
</evidence>
<evidence type="ECO:0000313" key="4">
    <source>
        <dbReference type="Proteomes" id="UP000759443"/>
    </source>
</evidence>
<keyword evidence="4" id="KW-1185">Reference proteome</keyword>
<dbReference type="GO" id="GO:0003677">
    <property type="term" value="F:DNA binding"/>
    <property type="evidence" value="ECO:0007669"/>
    <property type="project" value="UniProtKB-KW"/>
</dbReference>
<reference evidence="3 4" key="1">
    <citation type="submission" date="2021-03" db="EMBL/GenBank/DDBJ databases">
        <title>Genomic Encyclopedia of Type Strains, Phase IV (KMG-IV): sequencing the most valuable type-strain genomes for metagenomic binning, comparative biology and taxonomic classification.</title>
        <authorList>
            <person name="Goeker M."/>
        </authorList>
    </citation>
    <scope>NUCLEOTIDE SEQUENCE [LARGE SCALE GENOMIC DNA]</scope>
    <source>
        <strain evidence="3 4">DSM 21600</strain>
    </source>
</reference>
<dbReference type="SUPFAM" id="SSF52172">
    <property type="entry name" value="CheY-like"/>
    <property type="match status" value="1"/>
</dbReference>